<dbReference type="KEGG" id="sphi:TS85_11605"/>
<accession>A0A7U4J8N8</accession>
<organism evidence="1 2">
    <name type="scientific">Sphingomonas hengshuiensis</name>
    <dbReference type="NCBI Taxonomy" id="1609977"/>
    <lineage>
        <taxon>Bacteria</taxon>
        <taxon>Pseudomonadati</taxon>
        <taxon>Pseudomonadota</taxon>
        <taxon>Alphaproteobacteria</taxon>
        <taxon>Sphingomonadales</taxon>
        <taxon>Sphingomonadaceae</taxon>
        <taxon>Sphingomonas</taxon>
    </lineage>
</organism>
<evidence type="ECO:0000313" key="1">
    <source>
        <dbReference type="EMBL" id="AJP72295.1"/>
    </source>
</evidence>
<dbReference type="EMBL" id="CP010836">
    <property type="protein sequence ID" value="AJP72295.1"/>
    <property type="molecule type" value="Genomic_DNA"/>
</dbReference>
<evidence type="ECO:0000313" key="2">
    <source>
        <dbReference type="Proteomes" id="UP000032300"/>
    </source>
</evidence>
<name>A0A7U4J8N8_9SPHN</name>
<reference evidence="1 2" key="1">
    <citation type="journal article" date="2015" name="Int. J. Syst. Evol. Microbiol.">
        <title>Sphingomonas hengshuiensis sp. nov., isolated from lake wetland.</title>
        <authorList>
            <person name="Wei S."/>
            <person name="Wang T."/>
            <person name="Liu H."/>
            <person name="Zhang C."/>
            <person name="Guo J."/>
            <person name="Wang Q."/>
            <person name="Liang K."/>
            <person name="Zhang Z."/>
        </authorList>
    </citation>
    <scope>NUCLEOTIDE SEQUENCE [LARGE SCALE GENOMIC DNA]</scope>
    <source>
        <strain evidence="1 2">WHSC-8</strain>
    </source>
</reference>
<dbReference type="Proteomes" id="UP000032300">
    <property type="component" value="Chromosome"/>
</dbReference>
<reference evidence="1 2" key="2">
    <citation type="submission" date="2015-02" db="EMBL/GenBank/DDBJ databases">
        <title>The complete genome of Sphingomonas hengshuiensis sp. WHSC-8 isolated from soil of Hengshui Lake.</title>
        <authorList>
            <person name="Wei S."/>
            <person name="Guo J."/>
            <person name="Su C."/>
            <person name="Wu R."/>
            <person name="Zhang Z."/>
            <person name="Liang K."/>
            <person name="Li H."/>
            <person name="Wang T."/>
            <person name="Liu H."/>
            <person name="Zhang C."/>
            <person name="Li Z."/>
            <person name="Wang Q."/>
            <person name="Meng J."/>
        </authorList>
    </citation>
    <scope>NUCLEOTIDE SEQUENCE [LARGE SCALE GENOMIC DNA]</scope>
    <source>
        <strain evidence="1 2">WHSC-8</strain>
    </source>
</reference>
<protein>
    <submittedName>
        <fullName evidence="1">Uncharacterized protein</fullName>
    </submittedName>
</protein>
<proteinExistence type="predicted"/>
<keyword evidence="2" id="KW-1185">Reference proteome</keyword>
<sequence>MPGDEIGADAADDGGLILDDSALAGFAGDRGIAIGQAAGGQAGARPPFLAAPDLVRVILAIKLADQAAQPDQHGIDGAFVHRADLHPLKSQAFVDARQILHVARQAIERLHQHHVDRALARLRQQRLQPVAPHGGPARARAIGVDRDDGQPFALRIGAAERDLIVYRAIVLKLG</sequence>
<dbReference type="AlphaFoldDB" id="A0A7U4J8N8"/>
<gene>
    <name evidence="1" type="ORF">TS85_11605</name>
</gene>